<proteinExistence type="predicted"/>
<keyword evidence="1" id="KW-1133">Transmembrane helix</keyword>
<evidence type="ECO:0000313" key="5">
    <source>
        <dbReference type="Proteomes" id="UP000317265"/>
    </source>
</evidence>
<dbReference type="PANTHER" id="PTHR42241:SF2">
    <property type="entry name" value="HYPOTHETICAL MEMBRANE PROTEIN, CONSERVED, DUF998 FAMILY"/>
    <property type="match status" value="1"/>
</dbReference>
<sequence>MKKSVIFGICAIIVLYSSIIVSILVSPWFDITKNALSDLGNLTHNSCIIFNFGLLLSGLLIILYSITVVRFQALKTSYFLILVGFSMQLVGLFCENYGIIHFYVSILLFFLLIPVSITYFIEKRCYIALLILIEIPLWILHFQGFLFKGAAIPEIISSILVIPWLLKTIFESFNST</sequence>
<reference evidence="2 4" key="2">
    <citation type="journal article" date="2019" name="Nat. Microbiol.">
        <title>Wide diversity of methane and short-chain alkane metabolisms in uncultured archaea.</title>
        <authorList>
            <person name="Borrel G."/>
            <person name="Adam P.S."/>
            <person name="McKay L.J."/>
            <person name="Chen L.X."/>
            <person name="Sierra-Garcia I.N."/>
            <person name="Sieber C.M."/>
            <person name="Letourneur Q."/>
            <person name="Ghozlane A."/>
            <person name="Andersen G.L."/>
            <person name="Li W.J."/>
            <person name="Hallam S.J."/>
            <person name="Muyzer G."/>
            <person name="de Oliveira V.M."/>
            <person name="Inskeep W.P."/>
            <person name="Banfield J.F."/>
            <person name="Gribaldo S."/>
        </authorList>
    </citation>
    <scope>NUCLEOTIDE SEQUENCE [LARGE SCALE GENOMIC DNA]</scope>
    <source>
        <strain evidence="2">Verst-YHS</strain>
    </source>
</reference>
<dbReference type="Proteomes" id="UP000317265">
    <property type="component" value="Unassembled WGS sequence"/>
</dbReference>
<dbReference type="AlphaFoldDB" id="A0A523BA68"/>
<feature type="transmembrane region" description="Helical" evidence="1">
    <location>
        <begin position="5"/>
        <end position="28"/>
    </location>
</feature>
<organism evidence="3 5">
    <name type="scientific">Thermoproteota archaeon</name>
    <dbReference type="NCBI Taxonomy" id="2056631"/>
    <lineage>
        <taxon>Archaea</taxon>
        <taxon>Thermoproteota</taxon>
    </lineage>
</organism>
<evidence type="ECO:0000313" key="2">
    <source>
        <dbReference type="EMBL" id="RZN55672.1"/>
    </source>
</evidence>
<dbReference type="EMBL" id="RXIH01000038">
    <property type="protein sequence ID" value="RZN55672.1"/>
    <property type="molecule type" value="Genomic_DNA"/>
</dbReference>
<feature type="transmembrane region" description="Helical" evidence="1">
    <location>
        <begin position="76"/>
        <end position="93"/>
    </location>
</feature>
<reference evidence="3 5" key="1">
    <citation type="journal article" date="2019" name="Nat. Microbiol.">
        <title>Expanding anaerobic alkane metabolism in the domain of Archaea.</title>
        <authorList>
            <person name="Wang Y."/>
            <person name="Wegener G."/>
            <person name="Hou J."/>
            <person name="Wang F."/>
            <person name="Xiao X."/>
        </authorList>
    </citation>
    <scope>NUCLEOTIDE SEQUENCE [LARGE SCALE GENOMIC DNA]</scope>
    <source>
        <strain evidence="3">WYZ-LMO11</strain>
    </source>
</reference>
<accession>A0A523BA68</accession>
<evidence type="ECO:0000256" key="1">
    <source>
        <dbReference type="SAM" id="Phobius"/>
    </source>
</evidence>
<feature type="transmembrane region" description="Helical" evidence="1">
    <location>
        <begin position="48"/>
        <end position="69"/>
    </location>
</feature>
<protein>
    <submittedName>
        <fullName evidence="2">DUF998 domain-containing protein</fullName>
    </submittedName>
</protein>
<dbReference type="Proteomes" id="UP000316080">
    <property type="component" value="Unassembled WGS sequence"/>
</dbReference>
<dbReference type="PANTHER" id="PTHR42241">
    <property type="entry name" value="HYPOTHETICAL MEMBRANE PROTEIN, CONSERVED, DUF998 FAMILY"/>
    <property type="match status" value="1"/>
</dbReference>
<keyword evidence="1" id="KW-0472">Membrane</keyword>
<feature type="transmembrane region" description="Helical" evidence="1">
    <location>
        <begin position="99"/>
        <end position="121"/>
    </location>
</feature>
<dbReference type="Pfam" id="PF06197">
    <property type="entry name" value="DUF998"/>
    <property type="match status" value="1"/>
</dbReference>
<gene>
    <name evidence="3" type="ORF">DSO09_06065</name>
    <name evidence="2" type="ORF">EF809_04780</name>
</gene>
<keyword evidence="1" id="KW-0812">Transmembrane</keyword>
<evidence type="ECO:0000313" key="3">
    <source>
        <dbReference type="EMBL" id="TDA37823.1"/>
    </source>
</evidence>
<comment type="caution">
    <text evidence="3">The sequence shown here is derived from an EMBL/GenBank/DDBJ whole genome shotgun (WGS) entry which is preliminary data.</text>
</comment>
<feature type="transmembrane region" description="Helical" evidence="1">
    <location>
        <begin position="126"/>
        <end position="144"/>
    </location>
</feature>
<feature type="transmembrane region" description="Helical" evidence="1">
    <location>
        <begin position="150"/>
        <end position="170"/>
    </location>
</feature>
<dbReference type="EMBL" id="QNVI01000063">
    <property type="protein sequence ID" value="TDA37823.1"/>
    <property type="molecule type" value="Genomic_DNA"/>
</dbReference>
<evidence type="ECO:0000313" key="4">
    <source>
        <dbReference type="Proteomes" id="UP000316080"/>
    </source>
</evidence>
<dbReference type="InterPro" id="IPR009339">
    <property type="entry name" value="DUF998"/>
</dbReference>
<name>A0A523BA68_9CREN</name>